<dbReference type="GO" id="GO:0009055">
    <property type="term" value="F:electron transfer activity"/>
    <property type="evidence" value="ECO:0007669"/>
    <property type="project" value="InterPro"/>
</dbReference>
<dbReference type="EMBL" id="AP021857">
    <property type="protein sequence ID" value="BBO20091.1"/>
    <property type="molecule type" value="Genomic_DNA"/>
</dbReference>
<keyword evidence="1" id="KW-0732">Signal</keyword>
<accession>A0A809S3C2</accession>
<proteinExistence type="predicted"/>
<dbReference type="GO" id="GO:0020037">
    <property type="term" value="F:heme binding"/>
    <property type="evidence" value="ECO:0007669"/>
    <property type="project" value="InterPro"/>
</dbReference>
<dbReference type="PROSITE" id="PS51009">
    <property type="entry name" value="CYTCII"/>
    <property type="match status" value="1"/>
</dbReference>
<name>A0A809S3C2_9PROT</name>
<feature type="signal peptide" evidence="1">
    <location>
        <begin position="1"/>
        <end position="25"/>
    </location>
</feature>
<evidence type="ECO:0008006" key="4">
    <source>
        <dbReference type="Google" id="ProtNLM"/>
    </source>
</evidence>
<evidence type="ECO:0000256" key="1">
    <source>
        <dbReference type="SAM" id="SignalP"/>
    </source>
</evidence>
<dbReference type="KEGG" id="ddz:DSYM_07900"/>
<dbReference type="InterPro" id="IPR010980">
    <property type="entry name" value="Cyt_c/b562"/>
</dbReference>
<evidence type="ECO:0000313" key="2">
    <source>
        <dbReference type="EMBL" id="BBO20091.1"/>
    </source>
</evidence>
<dbReference type="SUPFAM" id="SSF47175">
    <property type="entry name" value="Cytochromes"/>
    <property type="match status" value="1"/>
</dbReference>
<dbReference type="GO" id="GO:0005506">
    <property type="term" value="F:iron ion binding"/>
    <property type="evidence" value="ECO:0007669"/>
    <property type="project" value="InterPro"/>
</dbReference>
<organism evidence="2 3">
    <name type="scientific">Candidatus Desulfobacillus denitrificans</name>
    <dbReference type="NCBI Taxonomy" id="2608985"/>
    <lineage>
        <taxon>Bacteria</taxon>
        <taxon>Pseudomonadati</taxon>
        <taxon>Pseudomonadota</taxon>
        <taxon>Betaproteobacteria</taxon>
        <taxon>Candidatus Desulfobacillus</taxon>
    </lineage>
</organism>
<reference evidence="2" key="1">
    <citation type="journal article" name="DNA Res.">
        <title>The physiological potential of anammox bacteria as revealed by their core genome structure.</title>
        <authorList>
            <person name="Okubo T."/>
            <person name="Toyoda A."/>
            <person name="Fukuhara K."/>
            <person name="Uchiyama I."/>
            <person name="Harigaya Y."/>
            <person name="Kuroiwa M."/>
            <person name="Suzuki T."/>
            <person name="Murakami Y."/>
            <person name="Suwa Y."/>
            <person name="Takami H."/>
        </authorList>
    </citation>
    <scope>NUCLEOTIDE SEQUENCE</scope>
    <source>
        <strain evidence="2">317325-3</strain>
    </source>
</reference>
<gene>
    <name evidence="2" type="ORF">DSYM_07900</name>
</gene>
<dbReference type="InterPro" id="IPR002321">
    <property type="entry name" value="Cyt_c_II"/>
</dbReference>
<dbReference type="Gene3D" id="1.20.120.10">
    <property type="entry name" value="Cytochrome c/b562"/>
    <property type="match status" value="1"/>
</dbReference>
<dbReference type="Proteomes" id="UP000662914">
    <property type="component" value="Chromosome"/>
</dbReference>
<feature type="chain" id="PRO_5035230175" description="Cytochrome C" evidence="1">
    <location>
        <begin position="26"/>
        <end position="199"/>
    </location>
</feature>
<evidence type="ECO:0000313" key="3">
    <source>
        <dbReference type="Proteomes" id="UP000662914"/>
    </source>
</evidence>
<protein>
    <recommendedName>
        <fullName evidence="4">Cytochrome C</fullName>
    </recommendedName>
</protein>
<dbReference type="GO" id="GO:0022900">
    <property type="term" value="P:electron transport chain"/>
    <property type="evidence" value="ECO:0007669"/>
    <property type="project" value="InterPro"/>
</dbReference>
<dbReference type="AlphaFoldDB" id="A0A809S3C2"/>
<sequence>MRTAKRGFIAAAVALGLVSSGTAWSQAPAFAPEDMQRGKAFLQKSMGMMKPELQEKVKALPPEIQQFLLKIAIKHTRHSETLTLRQVMEEVLADYQAIAVAIATDNGELAADAARRLANHRLPRGGLLPYLPLEKINGKDLGVLPAMEDIIEGGAMRLAAAAEKGDMGAAAQHFGAITGGCVTCHAHFRGQPGPSPRLK</sequence>